<feature type="domain" description="Retrovirus-related Pol polyprotein from transposon TNT 1-94-like beta-barrel" evidence="2">
    <location>
        <begin position="40"/>
        <end position="114"/>
    </location>
</feature>
<reference evidence="3 4" key="1">
    <citation type="journal article" date="2018" name="PLoS Genet.">
        <title>Population sequencing reveals clonal diversity and ancestral inbreeding in the grapevine cultivar Chardonnay.</title>
        <authorList>
            <person name="Roach M.J."/>
            <person name="Johnson D.L."/>
            <person name="Bohlmann J."/>
            <person name="van Vuuren H.J."/>
            <person name="Jones S.J."/>
            <person name="Pretorius I.S."/>
            <person name="Schmidt S.A."/>
            <person name="Borneman A.R."/>
        </authorList>
    </citation>
    <scope>NUCLEOTIDE SEQUENCE [LARGE SCALE GENOMIC DNA]</scope>
    <source>
        <strain evidence="4">cv. Chardonnay</strain>
        <tissue evidence="3">Leaf</tissue>
    </source>
</reference>
<sequence>MQATLSNIDYEESASTASEDARAKCQVVANDLKVESSSEWYLDSGYSRHMTRHITYFTSLEDYNGVIITFGDESLACVKDKGSIAIHGCLKLDGVLYVEGLKSNLLSISQMYDKDHRIENRGGKRYVLMVVDVDDFQDTPLYDRDIIESQILTKESIEDNPKDVETTIDNPSDISKRDINLNMNDVVPLDDTSEETRNKHISRVPKNHPI</sequence>
<dbReference type="Pfam" id="PF22936">
    <property type="entry name" value="Pol_BBD"/>
    <property type="match status" value="1"/>
</dbReference>
<evidence type="ECO:0000313" key="4">
    <source>
        <dbReference type="Proteomes" id="UP000288805"/>
    </source>
</evidence>
<evidence type="ECO:0000313" key="3">
    <source>
        <dbReference type="EMBL" id="RVW15471.1"/>
    </source>
</evidence>
<feature type="region of interest" description="Disordered" evidence="1">
    <location>
        <begin position="190"/>
        <end position="210"/>
    </location>
</feature>
<evidence type="ECO:0000259" key="2">
    <source>
        <dbReference type="Pfam" id="PF22936"/>
    </source>
</evidence>
<organism evidence="3 4">
    <name type="scientific">Vitis vinifera</name>
    <name type="common">Grape</name>
    <dbReference type="NCBI Taxonomy" id="29760"/>
    <lineage>
        <taxon>Eukaryota</taxon>
        <taxon>Viridiplantae</taxon>
        <taxon>Streptophyta</taxon>
        <taxon>Embryophyta</taxon>
        <taxon>Tracheophyta</taxon>
        <taxon>Spermatophyta</taxon>
        <taxon>Magnoliopsida</taxon>
        <taxon>eudicotyledons</taxon>
        <taxon>Gunneridae</taxon>
        <taxon>Pentapetalae</taxon>
        <taxon>rosids</taxon>
        <taxon>Vitales</taxon>
        <taxon>Vitaceae</taxon>
        <taxon>Viteae</taxon>
        <taxon>Vitis</taxon>
    </lineage>
</organism>
<dbReference type="EMBL" id="QGNW01002599">
    <property type="protein sequence ID" value="RVW15471.1"/>
    <property type="molecule type" value="Genomic_DNA"/>
</dbReference>
<dbReference type="InterPro" id="IPR054722">
    <property type="entry name" value="PolX-like_BBD"/>
</dbReference>
<comment type="caution">
    <text evidence="3">The sequence shown here is derived from an EMBL/GenBank/DDBJ whole genome shotgun (WGS) entry which is preliminary data.</text>
</comment>
<accession>A0A438BWU3</accession>
<name>A0A438BWU3_VITVI</name>
<feature type="compositionally biased region" description="Basic residues" evidence="1">
    <location>
        <begin position="199"/>
        <end position="210"/>
    </location>
</feature>
<protein>
    <recommendedName>
        <fullName evidence="2">Retrovirus-related Pol polyprotein from transposon TNT 1-94-like beta-barrel domain-containing protein</fullName>
    </recommendedName>
</protein>
<proteinExistence type="predicted"/>
<dbReference type="AlphaFoldDB" id="A0A438BWU3"/>
<gene>
    <name evidence="3" type="ORF">CK203_096441</name>
</gene>
<dbReference type="Proteomes" id="UP000288805">
    <property type="component" value="Unassembled WGS sequence"/>
</dbReference>
<evidence type="ECO:0000256" key="1">
    <source>
        <dbReference type="SAM" id="MobiDB-lite"/>
    </source>
</evidence>